<evidence type="ECO:0000313" key="2">
    <source>
        <dbReference type="EMBL" id="MFL9839248.1"/>
    </source>
</evidence>
<dbReference type="Proteomes" id="UP001629059">
    <property type="component" value="Unassembled WGS sequence"/>
</dbReference>
<dbReference type="Gene3D" id="3.90.226.10">
    <property type="entry name" value="2-enoyl-CoA Hydratase, Chain A, domain 1"/>
    <property type="match status" value="1"/>
</dbReference>
<dbReference type="PANTHER" id="PTHR32060:SF30">
    <property type="entry name" value="CARBOXY-TERMINAL PROCESSING PROTEASE CTPA"/>
    <property type="match status" value="1"/>
</dbReference>
<comment type="caution">
    <text evidence="2">The sequence shown here is derived from an EMBL/GenBank/DDBJ whole genome shotgun (WGS) entry which is preliminary data.</text>
</comment>
<dbReference type="Pfam" id="PF03572">
    <property type="entry name" value="Peptidase_S41"/>
    <property type="match status" value="1"/>
</dbReference>
<dbReference type="RefSeq" id="WP_408076196.1">
    <property type="nucleotide sequence ID" value="NZ_JBELQB010000017.1"/>
</dbReference>
<feature type="domain" description="Tail specific protease" evidence="1">
    <location>
        <begin position="253"/>
        <end position="469"/>
    </location>
</feature>
<dbReference type="SUPFAM" id="SSF52096">
    <property type="entry name" value="ClpP/crotonase"/>
    <property type="match status" value="1"/>
</dbReference>
<protein>
    <submittedName>
        <fullName evidence="2">S41 family peptidase</fullName>
    </submittedName>
</protein>
<accession>A0ABW8YGB4</accession>
<name>A0ABW8YGB4_9FLAO</name>
<dbReference type="EMBL" id="JBELQB010000017">
    <property type="protein sequence ID" value="MFL9839248.1"/>
    <property type="molecule type" value="Genomic_DNA"/>
</dbReference>
<dbReference type="InterPro" id="IPR005151">
    <property type="entry name" value="Tail-specific_protease"/>
</dbReference>
<evidence type="ECO:0000259" key="1">
    <source>
        <dbReference type="Pfam" id="PF03572"/>
    </source>
</evidence>
<organism evidence="2 3">
    <name type="scientific">Flavobacterium rhizophilum</name>
    <dbReference type="NCBI Taxonomy" id="3163296"/>
    <lineage>
        <taxon>Bacteria</taxon>
        <taxon>Pseudomonadati</taxon>
        <taxon>Bacteroidota</taxon>
        <taxon>Flavobacteriia</taxon>
        <taxon>Flavobacteriales</taxon>
        <taxon>Flavobacteriaceae</taxon>
        <taxon>Flavobacterium</taxon>
    </lineage>
</organism>
<gene>
    <name evidence="2" type="ORF">ABS768_17205</name>
</gene>
<dbReference type="PROSITE" id="PS51257">
    <property type="entry name" value="PROKAR_LIPOPROTEIN"/>
    <property type="match status" value="1"/>
</dbReference>
<dbReference type="InterPro" id="IPR029045">
    <property type="entry name" value="ClpP/crotonase-like_dom_sf"/>
</dbReference>
<keyword evidence="3" id="KW-1185">Reference proteome</keyword>
<reference evidence="2 3" key="1">
    <citation type="submission" date="2024-06" db="EMBL/GenBank/DDBJ databases">
        <authorList>
            <person name="Kaempfer P."/>
            <person name="Viver T."/>
        </authorList>
    </citation>
    <scope>NUCLEOTIDE SEQUENCE [LARGE SCALE GENOMIC DNA]</scope>
    <source>
        <strain evidence="2 3">ST-75</strain>
    </source>
</reference>
<dbReference type="PANTHER" id="PTHR32060">
    <property type="entry name" value="TAIL-SPECIFIC PROTEASE"/>
    <property type="match status" value="1"/>
</dbReference>
<sequence>MKTAKIPGYVLLVILFLFISCNTSNKYEETGPYILSQNMMLEDFDIFKAIYESANAGLYKYHTAKEIDSVFSINKNKITPATTYREFYNILWNVIDYTGSCHNELTYPDTLDRQLSKQKIFFPIPLKYIDGELYTNLSYNNIPTGSKILSINNLEANNFIKLVSRYASTDGYNTTGKYAKTGTDWLPFYIYLALGKHDYFEIKYVNGHSYKKEKLNSVTYKEFYTNYNKRYSLSFEKKISKEYSFSIVDSVNTGLLEVHTFGMGGPDTEGHKKYALFLDSVFTVLKDSKIKNLIVDVRGNGGGNDPNDILLYSYLTQRAFRENKSAFTLFQNIPFPEYYISDDADELNEDLKQEHSVFKNKRYYQNNSFNKVWKPKPNAFTDRIILLVDPYVASAGSLFAALVKSDNNSTVIGEETLGGYYGHTGHIPLTYELPHSELLLKFSIVDIEQDVIKTKDEKKGNGIVPDIRVVQSYKDYISNTDTQLNYAVKYIKTNTK</sequence>
<evidence type="ECO:0000313" key="3">
    <source>
        <dbReference type="Proteomes" id="UP001629059"/>
    </source>
</evidence>
<proteinExistence type="predicted"/>